<gene>
    <name evidence="1" type="ORF">GCM10022257_22780</name>
</gene>
<sequence>MVWIMMFIKRKSKLGLLFLLLILLGFLVVNVTISVYKAPFMGFYTSKIYGHRVNYLNKLQQAKSSFIGVELDLVYLEDLNLFDVRHPPEASTNFYFEDYLNEIGEENDLKLWLDIKNLNSDNAENILARMDYLLKTHNRLRESILIETVFPDALSMFQKAGYTTSYYLPYLHLLSKSDQKDTLSYIKNTLKTYPELGISTHYMGYPILENEFPESSKYLWALGGNNIYKDIFLIRKLLKDQTVKIVLVSF</sequence>
<name>A0ABP8ED75_9FLAO</name>
<reference evidence="2" key="1">
    <citation type="journal article" date="2019" name="Int. J. Syst. Evol. Microbiol.">
        <title>The Global Catalogue of Microorganisms (GCM) 10K type strain sequencing project: providing services to taxonomists for standard genome sequencing and annotation.</title>
        <authorList>
            <consortium name="The Broad Institute Genomics Platform"/>
            <consortium name="The Broad Institute Genome Sequencing Center for Infectious Disease"/>
            <person name="Wu L."/>
            <person name="Ma J."/>
        </authorList>
    </citation>
    <scope>NUCLEOTIDE SEQUENCE [LARGE SCALE GENOMIC DNA]</scope>
    <source>
        <strain evidence="2">JCM 17452</strain>
    </source>
</reference>
<evidence type="ECO:0000313" key="1">
    <source>
        <dbReference type="EMBL" id="GAA4270177.1"/>
    </source>
</evidence>
<comment type="caution">
    <text evidence="1">The sequence shown here is derived from an EMBL/GenBank/DDBJ whole genome shotgun (WGS) entry which is preliminary data.</text>
</comment>
<protein>
    <recommendedName>
        <fullName evidence="3">Glycerophosphodiester phosphodiesterase</fullName>
    </recommendedName>
</protein>
<dbReference type="EMBL" id="BAABAV010000002">
    <property type="protein sequence ID" value="GAA4270177.1"/>
    <property type="molecule type" value="Genomic_DNA"/>
</dbReference>
<keyword evidence="2" id="KW-1185">Reference proteome</keyword>
<evidence type="ECO:0008006" key="3">
    <source>
        <dbReference type="Google" id="ProtNLM"/>
    </source>
</evidence>
<proteinExistence type="predicted"/>
<organism evidence="1 2">
    <name type="scientific">Hyunsoonleella aestuarii</name>
    <dbReference type="NCBI Taxonomy" id="912802"/>
    <lineage>
        <taxon>Bacteria</taxon>
        <taxon>Pseudomonadati</taxon>
        <taxon>Bacteroidota</taxon>
        <taxon>Flavobacteriia</taxon>
        <taxon>Flavobacteriales</taxon>
        <taxon>Flavobacteriaceae</taxon>
    </lineage>
</organism>
<evidence type="ECO:0000313" key="2">
    <source>
        <dbReference type="Proteomes" id="UP001500027"/>
    </source>
</evidence>
<accession>A0ABP8ED75</accession>
<dbReference type="Proteomes" id="UP001500027">
    <property type="component" value="Unassembled WGS sequence"/>
</dbReference>